<keyword evidence="2" id="KW-0201">Cytochrome c-type biogenesis</keyword>
<organism evidence="6 7">
    <name type="scientific">Acetobacter sacchari</name>
    <dbReference type="NCBI Taxonomy" id="2661687"/>
    <lineage>
        <taxon>Bacteria</taxon>
        <taxon>Pseudomonadati</taxon>
        <taxon>Pseudomonadota</taxon>
        <taxon>Alphaproteobacteria</taxon>
        <taxon>Acetobacterales</taxon>
        <taxon>Acetobacteraceae</taxon>
        <taxon>Acetobacter</taxon>
    </lineage>
</organism>
<dbReference type="PANTHER" id="PTHR42852">
    <property type="entry name" value="THIOL:DISULFIDE INTERCHANGE PROTEIN DSBE"/>
    <property type="match status" value="1"/>
</dbReference>
<reference evidence="6 7" key="1">
    <citation type="submission" date="2021-03" db="EMBL/GenBank/DDBJ databases">
        <title>The complete genome sequence of Acetobacter sacchari TBRC 11175.</title>
        <authorList>
            <person name="Charoenyingcharoen P."/>
            <person name="Yukphan P."/>
        </authorList>
    </citation>
    <scope>NUCLEOTIDE SEQUENCE [LARGE SCALE GENOMIC DNA]</scope>
    <source>
        <strain evidence="6 7">TBRC 11175</strain>
    </source>
</reference>
<dbReference type="RefSeq" id="WP_207882849.1">
    <property type="nucleotide sequence ID" value="NZ_JAFVMF010000019.1"/>
</dbReference>
<comment type="caution">
    <text evidence="6">The sequence shown here is derived from an EMBL/GenBank/DDBJ whole genome shotgun (WGS) entry which is preliminary data.</text>
</comment>
<evidence type="ECO:0000259" key="5">
    <source>
        <dbReference type="PROSITE" id="PS51352"/>
    </source>
</evidence>
<sequence length="199" mass="20921">MPDSLSRCFFRPDTRLARRIVLIAGGSLIAGAIGRKPAFADDDAANGAPVAPDRLAAHPPKPMPALSFADAGGTAHALADYVGKPVILHLWATWCPPCVTELPTLARLAPQFEKDGVVVLAVSLDRGGAAKVAPFLTHTGVTTLPPYYDPTAATAKALDEDALPVTVLIDRQGREVARRSGPVLWEAPGAEEALRHLLG</sequence>
<dbReference type="InterPro" id="IPR050553">
    <property type="entry name" value="Thioredoxin_ResA/DsbE_sf"/>
</dbReference>
<dbReference type="Proteomes" id="UP000664771">
    <property type="component" value="Unassembled WGS sequence"/>
</dbReference>
<dbReference type="InterPro" id="IPR017937">
    <property type="entry name" value="Thioredoxin_CS"/>
</dbReference>
<dbReference type="EMBL" id="JAFVMF010000019">
    <property type="protein sequence ID" value="MBO1361286.1"/>
    <property type="molecule type" value="Genomic_DNA"/>
</dbReference>
<dbReference type="InterPro" id="IPR013766">
    <property type="entry name" value="Thioredoxin_domain"/>
</dbReference>
<keyword evidence="7" id="KW-1185">Reference proteome</keyword>
<feature type="domain" description="Thioredoxin" evidence="5">
    <location>
        <begin position="57"/>
        <end position="199"/>
    </location>
</feature>
<evidence type="ECO:0000256" key="1">
    <source>
        <dbReference type="ARBA" id="ARBA00004196"/>
    </source>
</evidence>
<dbReference type="Pfam" id="PF08534">
    <property type="entry name" value="Redoxin"/>
    <property type="match status" value="1"/>
</dbReference>
<proteinExistence type="predicted"/>
<evidence type="ECO:0000313" key="7">
    <source>
        <dbReference type="Proteomes" id="UP000664771"/>
    </source>
</evidence>
<keyword evidence="3" id="KW-1015">Disulfide bond</keyword>
<dbReference type="Gene3D" id="3.40.30.10">
    <property type="entry name" value="Glutaredoxin"/>
    <property type="match status" value="1"/>
</dbReference>
<evidence type="ECO:0000256" key="2">
    <source>
        <dbReference type="ARBA" id="ARBA00022748"/>
    </source>
</evidence>
<dbReference type="SUPFAM" id="SSF52833">
    <property type="entry name" value="Thioredoxin-like"/>
    <property type="match status" value="1"/>
</dbReference>
<keyword evidence="4" id="KW-0676">Redox-active center</keyword>
<evidence type="ECO:0000313" key="6">
    <source>
        <dbReference type="EMBL" id="MBO1361286.1"/>
    </source>
</evidence>
<dbReference type="InterPro" id="IPR036249">
    <property type="entry name" value="Thioredoxin-like_sf"/>
</dbReference>
<name>A0ABS3LZE6_9PROT</name>
<dbReference type="InterPro" id="IPR013740">
    <property type="entry name" value="Redoxin"/>
</dbReference>
<comment type="subcellular location">
    <subcellularLocation>
        <location evidence="1">Cell envelope</location>
    </subcellularLocation>
</comment>
<dbReference type="CDD" id="cd02966">
    <property type="entry name" value="TlpA_like_family"/>
    <property type="match status" value="1"/>
</dbReference>
<evidence type="ECO:0000256" key="3">
    <source>
        <dbReference type="ARBA" id="ARBA00023157"/>
    </source>
</evidence>
<accession>A0ABS3LZE6</accession>
<dbReference type="PANTHER" id="PTHR42852:SF6">
    <property type="entry name" value="THIOL:DISULFIDE INTERCHANGE PROTEIN DSBE"/>
    <property type="match status" value="1"/>
</dbReference>
<protein>
    <submittedName>
        <fullName evidence="6">TlpA family protein disulfide reductase</fullName>
    </submittedName>
</protein>
<dbReference type="PROSITE" id="PS51352">
    <property type="entry name" value="THIOREDOXIN_2"/>
    <property type="match status" value="1"/>
</dbReference>
<gene>
    <name evidence="6" type="ORF">J2D73_15980</name>
</gene>
<evidence type="ECO:0000256" key="4">
    <source>
        <dbReference type="ARBA" id="ARBA00023284"/>
    </source>
</evidence>
<dbReference type="PROSITE" id="PS00194">
    <property type="entry name" value="THIOREDOXIN_1"/>
    <property type="match status" value="1"/>
</dbReference>